<comment type="caution">
    <text evidence="5">The sequence shown here is derived from an EMBL/GenBank/DDBJ whole genome shotgun (WGS) entry which is preliminary data.</text>
</comment>
<dbReference type="InterPro" id="IPR001245">
    <property type="entry name" value="Ser-Thr/Tyr_kinase_cat_dom"/>
</dbReference>
<dbReference type="PANTHER" id="PTHR47320">
    <property type="entry name" value="BIFUNCTIONAL URIDYLYLTRANSFERASE/URIDYLYL-REMOVING ENZYME"/>
    <property type="match status" value="1"/>
</dbReference>
<evidence type="ECO:0000313" key="5">
    <source>
        <dbReference type="EMBL" id="KAJ0964049.1"/>
    </source>
</evidence>
<feature type="transmembrane region" description="Helical" evidence="3">
    <location>
        <begin position="101"/>
        <end position="120"/>
    </location>
</feature>
<dbReference type="InterPro" id="IPR010043">
    <property type="entry name" value="UTase/UR"/>
</dbReference>
<dbReference type="Pfam" id="PF07714">
    <property type="entry name" value="PK_Tyr_Ser-Thr"/>
    <property type="match status" value="1"/>
</dbReference>
<feature type="domain" description="Serine-threonine/tyrosine-protein kinase catalytic" evidence="4">
    <location>
        <begin position="194"/>
        <end position="244"/>
    </location>
</feature>
<dbReference type="GO" id="GO:0004672">
    <property type="term" value="F:protein kinase activity"/>
    <property type="evidence" value="ECO:0007669"/>
    <property type="project" value="InterPro"/>
</dbReference>
<keyword evidence="6" id="KW-1185">Reference proteome</keyword>
<proteinExistence type="predicted"/>
<evidence type="ECO:0000256" key="2">
    <source>
        <dbReference type="SAM" id="MobiDB-lite"/>
    </source>
</evidence>
<dbReference type="GO" id="GO:0016787">
    <property type="term" value="F:hydrolase activity"/>
    <property type="evidence" value="ECO:0007669"/>
    <property type="project" value="UniProtKB-KW"/>
</dbReference>
<protein>
    <recommendedName>
        <fullName evidence="4">Serine-threonine/tyrosine-protein kinase catalytic domain-containing protein</fullName>
    </recommendedName>
</protein>
<organism evidence="5 6">
    <name type="scientific">Dioscorea zingiberensis</name>
    <dbReference type="NCBI Taxonomy" id="325984"/>
    <lineage>
        <taxon>Eukaryota</taxon>
        <taxon>Viridiplantae</taxon>
        <taxon>Streptophyta</taxon>
        <taxon>Embryophyta</taxon>
        <taxon>Tracheophyta</taxon>
        <taxon>Spermatophyta</taxon>
        <taxon>Magnoliopsida</taxon>
        <taxon>Liliopsida</taxon>
        <taxon>Dioscoreales</taxon>
        <taxon>Dioscoreaceae</taxon>
        <taxon>Dioscorea</taxon>
    </lineage>
</organism>
<dbReference type="AlphaFoldDB" id="A0A9D5C0I9"/>
<gene>
    <name evidence="5" type="ORF">J5N97_029171</name>
</gene>
<dbReference type="GO" id="GO:0008773">
    <property type="term" value="F:[protein-PII] uridylyltransferase activity"/>
    <property type="evidence" value="ECO:0007669"/>
    <property type="project" value="InterPro"/>
</dbReference>
<evidence type="ECO:0000256" key="3">
    <source>
        <dbReference type="SAM" id="Phobius"/>
    </source>
</evidence>
<dbReference type="Proteomes" id="UP001085076">
    <property type="component" value="Miscellaneous, Linkage group lg09"/>
</dbReference>
<keyword evidence="3" id="KW-0472">Membrane</keyword>
<name>A0A9D5C0I9_9LILI</name>
<evidence type="ECO:0000313" key="6">
    <source>
        <dbReference type="Proteomes" id="UP001085076"/>
    </source>
</evidence>
<keyword evidence="1" id="KW-0378">Hydrolase</keyword>
<sequence>MAVEEMENGENRPEGSPPRNSRKNGHKLDVYNEVLRRLKESDCPDARSASFDEDLWAHFNRLPARYAMDVNVERAEDVLTHKRLLQLAHDPANRPAFDVRIVQVYVLIMSYIEVILLILMHKRKRMLNALQSLHHPLAFGSSVNLEALVLESNNHQAQDGDSPIHEITFSTEDKPKILSQEIDQLRNALRKELRKIEDVAIKVLKPERLNEDMQHEFAQEVYIMRKVRHRNVVQFIGACQNGDLQACVLSQV</sequence>
<evidence type="ECO:0000256" key="1">
    <source>
        <dbReference type="ARBA" id="ARBA00022801"/>
    </source>
</evidence>
<reference evidence="5" key="1">
    <citation type="submission" date="2021-03" db="EMBL/GenBank/DDBJ databases">
        <authorList>
            <person name="Li Z."/>
            <person name="Yang C."/>
        </authorList>
    </citation>
    <scope>NUCLEOTIDE SEQUENCE</scope>
    <source>
        <strain evidence="5">Dzin_1.0</strain>
        <tissue evidence="5">Leaf</tissue>
    </source>
</reference>
<accession>A0A9D5C0I9</accession>
<dbReference type="InterPro" id="IPR011009">
    <property type="entry name" value="Kinase-like_dom_sf"/>
</dbReference>
<evidence type="ECO:0000259" key="4">
    <source>
        <dbReference type="Pfam" id="PF07714"/>
    </source>
</evidence>
<dbReference type="PANTHER" id="PTHR47320:SF1">
    <property type="entry name" value="BIFUNCTIONAL URIDYLYLTRANSFERASE_URIDYLYL-REMOVING ENZYME"/>
    <property type="match status" value="1"/>
</dbReference>
<reference evidence="5" key="2">
    <citation type="journal article" date="2022" name="Hortic Res">
        <title>The genome of Dioscorea zingiberensis sheds light on the biosynthesis, origin and evolution of the medicinally important diosgenin saponins.</title>
        <authorList>
            <person name="Li Y."/>
            <person name="Tan C."/>
            <person name="Li Z."/>
            <person name="Guo J."/>
            <person name="Li S."/>
            <person name="Chen X."/>
            <person name="Wang C."/>
            <person name="Dai X."/>
            <person name="Yang H."/>
            <person name="Song W."/>
            <person name="Hou L."/>
            <person name="Xu J."/>
            <person name="Tong Z."/>
            <person name="Xu A."/>
            <person name="Yuan X."/>
            <person name="Wang W."/>
            <person name="Yang Q."/>
            <person name="Chen L."/>
            <person name="Sun Z."/>
            <person name="Wang K."/>
            <person name="Pan B."/>
            <person name="Chen J."/>
            <person name="Bao Y."/>
            <person name="Liu F."/>
            <person name="Qi X."/>
            <person name="Gang D.R."/>
            <person name="Wen J."/>
            <person name="Li J."/>
        </authorList>
    </citation>
    <scope>NUCLEOTIDE SEQUENCE</scope>
    <source>
        <strain evidence="5">Dzin_1.0</strain>
    </source>
</reference>
<dbReference type="SUPFAM" id="SSF56112">
    <property type="entry name" value="Protein kinase-like (PK-like)"/>
    <property type="match status" value="1"/>
</dbReference>
<keyword evidence="3" id="KW-0812">Transmembrane</keyword>
<dbReference type="EMBL" id="JAGGNH010000009">
    <property type="protein sequence ID" value="KAJ0964049.1"/>
    <property type="molecule type" value="Genomic_DNA"/>
</dbReference>
<feature type="region of interest" description="Disordered" evidence="2">
    <location>
        <begin position="1"/>
        <end position="27"/>
    </location>
</feature>
<keyword evidence="3" id="KW-1133">Transmembrane helix</keyword>
<dbReference type="OrthoDB" id="4062651at2759"/>
<dbReference type="Gene3D" id="3.30.200.20">
    <property type="entry name" value="Phosphorylase Kinase, domain 1"/>
    <property type="match status" value="1"/>
</dbReference>